<reference evidence="1 2" key="3">
    <citation type="journal article" date="2013" name="Rice">
        <title>Improvement of the Oryza sativa Nipponbare reference genome using next generation sequence and optical map data.</title>
        <authorList>
            <person name="Kawahara Y."/>
            <person name="de la Bastide M."/>
            <person name="Hamilton J.P."/>
            <person name="Kanamori H."/>
            <person name="McCombie W.R."/>
            <person name="Ouyang S."/>
            <person name="Schwartz D.C."/>
            <person name="Tanaka T."/>
            <person name="Wu J."/>
            <person name="Zhou S."/>
            <person name="Childs K.L."/>
            <person name="Davidson R.M."/>
            <person name="Lin H."/>
            <person name="Quesada-Ocampo L."/>
            <person name="Vaillancourt B."/>
            <person name="Sakai H."/>
            <person name="Lee S.S."/>
            <person name="Kim J."/>
            <person name="Numa H."/>
            <person name="Itoh T."/>
            <person name="Buell C.R."/>
            <person name="Matsumoto T."/>
        </authorList>
    </citation>
    <scope>NUCLEOTIDE SEQUENCE [LARGE SCALE GENOMIC DNA]</scope>
    <source>
        <strain evidence="2">cv. Nipponbare</strain>
    </source>
</reference>
<accession>A0A0P0VHN4</accession>
<reference evidence="1 2" key="2">
    <citation type="journal article" date="2013" name="Plant Cell Physiol.">
        <title>Rice Annotation Project Database (RAP-DB): an integrative and interactive database for rice genomics.</title>
        <authorList>
            <person name="Sakai H."/>
            <person name="Lee S.S."/>
            <person name="Tanaka T."/>
            <person name="Numa H."/>
            <person name="Kim J."/>
            <person name="Kawahara Y."/>
            <person name="Wakimoto H."/>
            <person name="Yang C.C."/>
            <person name="Iwamoto M."/>
            <person name="Abe T."/>
            <person name="Yamada Y."/>
            <person name="Muto A."/>
            <person name="Inokuchi H."/>
            <person name="Ikemura T."/>
            <person name="Matsumoto T."/>
            <person name="Sasaki T."/>
            <person name="Itoh T."/>
        </authorList>
    </citation>
    <scope>NUCLEOTIDE SEQUENCE [LARGE SCALE GENOMIC DNA]</scope>
    <source>
        <strain evidence="2">cv. Nipponbare</strain>
    </source>
</reference>
<dbReference type="InParanoid" id="A0A0P0VHN4"/>
<protein>
    <submittedName>
        <fullName evidence="1">Os02g0280850 protein</fullName>
    </submittedName>
</protein>
<name>A0A0P0VHN4_ORYSJ</name>
<dbReference type="EMBL" id="AP014958">
    <property type="protein sequence ID" value="BAS78123.1"/>
    <property type="molecule type" value="Genomic_DNA"/>
</dbReference>
<dbReference type="Gramene" id="Os02t0280850-00">
    <property type="protein sequence ID" value="Os02t0280850-00"/>
    <property type="gene ID" value="Os02g0280850"/>
</dbReference>
<proteinExistence type="predicted"/>
<evidence type="ECO:0000313" key="2">
    <source>
        <dbReference type="Proteomes" id="UP000059680"/>
    </source>
</evidence>
<dbReference type="AlphaFoldDB" id="A0A0P0VHN4"/>
<dbReference type="Proteomes" id="UP000059680">
    <property type="component" value="Chromosome 2"/>
</dbReference>
<dbReference type="PaxDb" id="39947-A0A0P0VHN4"/>
<sequence>MYLSPRENFPKIPALNSSTLTFLYLAGRFSSSKPAAGSMSFSSFTLYNMAREILSFSAFVTTLCTGLLKMPLHITCTEMLHPNMHQHSETLDLSSDILPSFQAITSMVSPKLISNV</sequence>
<evidence type="ECO:0000313" key="1">
    <source>
        <dbReference type="EMBL" id="BAS78123.1"/>
    </source>
</evidence>
<gene>
    <name evidence="1" type="ordered locus">Os02g0280850</name>
    <name evidence="1" type="ORF">OSNPB_020280850</name>
</gene>
<keyword evidence="2" id="KW-1185">Reference proteome</keyword>
<organism evidence="1 2">
    <name type="scientific">Oryza sativa subsp. japonica</name>
    <name type="common">Rice</name>
    <dbReference type="NCBI Taxonomy" id="39947"/>
    <lineage>
        <taxon>Eukaryota</taxon>
        <taxon>Viridiplantae</taxon>
        <taxon>Streptophyta</taxon>
        <taxon>Embryophyta</taxon>
        <taxon>Tracheophyta</taxon>
        <taxon>Spermatophyta</taxon>
        <taxon>Magnoliopsida</taxon>
        <taxon>Liliopsida</taxon>
        <taxon>Poales</taxon>
        <taxon>Poaceae</taxon>
        <taxon>BOP clade</taxon>
        <taxon>Oryzoideae</taxon>
        <taxon>Oryzeae</taxon>
        <taxon>Oryzinae</taxon>
        <taxon>Oryza</taxon>
        <taxon>Oryza sativa</taxon>
    </lineage>
</organism>
<reference evidence="2" key="1">
    <citation type="journal article" date="2005" name="Nature">
        <title>The map-based sequence of the rice genome.</title>
        <authorList>
            <consortium name="International rice genome sequencing project (IRGSP)"/>
            <person name="Matsumoto T."/>
            <person name="Wu J."/>
            <person name="Kanamori H."/>
            <person name="Katayose Y."/>
            <person name="Fujisawa M."/>
            <person name="Namiki N."/>
            <person name="Mizuno H."/>
            <person name="Yamamoto K."/>
            <person name="Antonio B.A."/>
            <person name="Baba T."/>
            <person name="Sakata K."/>
            <person name="Nagamura Y."/>
            <person name="Aoki H."/>
            <person name="Arikawa K."/>
            <person name="Arita K."/>
            <person name="Bito T."/>
            <person name="Chiden Y."/>
            <person name="Fujitsuka N."/>
            <person name="Fukunaka R."/>
            <person name="Hamada M."/>
            <person name="Harada C."/>
            <person name="Hayashi A."/>
            <person name="Hijishita S."/>
            <person name="Honda M."/>
            <person name="Hosokawa S."/>
            <person name="Ichikawa Y."/>
            <person name="Idonuma A."/>
            <person name="Iijima M."/>
            <person name="Ikeda M."/>
            <person name="Ikeno M."/>
            <person name="Ito K."/>
            <person name="Ito S."/>
            <person name="Ito T."/>
            <person name="Ito Y."/>
            <person name="Ito Y."/>
            <person name="Iwabuchi A."/>
            <person name="Kamiya K."/>
            <person name="Karasawa W."/>
            <person name="Kurita K."/>
            <person name="Katagiri S."/>
            <person name="Kikuta A."/>
            <person name="Kobayashi H."/>
            <person name="Kobayashi N."/>
            <person name="Machita K."/>
            <person name="Maehara T."/>
            <person name="Masukawa M."/>
            <person name="Mizubayashi T."/>
            <person name="Mukai Y."/>
            <person name="Nagasaki H."/>
            <person name="Nagata Y."/>
            <person name="Naito S."/>
            <person name="Nakashima M."/>
            <person name="Nakama Y."/>
            <person name="Nakamichi Y."/>
            <person name="Nakamura M."/>
            <person name="Meguro A."/>
            <person name="Negishi M."/>
            <person name="Ohta I."/>
            <person name="Ohta T."/>
            <person name="Okamoto M."/>
            <person name="Ono N."/>
            <person name="Saji S."/>
            <person name="Sakaguchi M."/>
            <person name="Sakai K."/>
            <person name="Shibata M."/>
            <person name="Shimokawa T."/>
            <person name="Song J."/>
            <person name="Takazaki Y."/>
            <person name="Terasawa K."/>
            <person name="Tsugane M."/>
            <person name="Tsuji K."/>
            <person name="Ueda S."/>
            <person name="Waki K."/>
            <person name="Yamagata H."/>
            <person name="Yamamoto M."/>
            <person name="Yamamoto S."/>
            <person name="Yamane H."/>
            <person name="Yoshiki S."/>
            <person name="Yoshihara R."/>
            <person name="Yukawa K."/>
            <person name="Zhong H."/>
            <person name="Yano M."/>
            <person name="Yuan Q."/>
            <person name="Ouyang S."/>
            <person name="Liu J."/>
            <person name="Jones K.M."/>
            <person name="Gansberger K."/>
            <person name="Moffat K."/>
            <person name="Hill J."/>
            <person name="Bera J."/>
            <person name="Fadrosh D."/>
            <person name="Jin S."/>
            <person name="Johri S."/>
            <person name="Kim M."/>
            <person name="Overton L."/>
            <person name="Reardon M."/>
            <person name="Tsitrin T."/>
            <person name="Vuong H."/>
            <person name="Weaver B."/>
            <person name="Ciecko A."/>
            <person name="Tallon L."/>
            <person name="Jackson J."/>
            <person name="Pai G."/>
            <person name="Aken S.V."/>
            <person name="Utterback T."/>
            <person name="Reidmuller S."/>
            <person name="Feldblyum T."/>
            <person name="Hsiao J."/>
            <person name="Zismann V."/>
            <person name="Iobst S."/>
            <person name="de Vazeille A.R."/>
            <person name="Buell C.R."/>
            <person name="Ying K."/>
            <person name="Li Y."/>
            <person name="Lu T."/>
            <person name="Huang Y."/>
            <person name="Zhao Q."/>
            <person name="Feng Q."/>
            <person name="Zhang L."/>
            <person name="Zhu J."/>
            <person name="Weng Q."/>
            <person name="Mu J."/>
            <person name="Lu Y."/>
            <person name="Fan D."/>
            <person name="Liu Y."/>
            <person name="Guan J."/>
            <person name="Zhang Y."/>
            <person name="Yu S."/>
            <person name="Liu X."/>
            <person name="Zhang Y."/>
            <person name="Hong G."/>
            <person name="Han B."/>
            <person name="Choisne N."/>
            <person name="Demange N."/>
            <person name="Orjeda G."/>
            <person name="Samain S."/>
            <person name="Cattolico L."/>
            <person name="Pelletier E."/>
            <person name="Couloux A."/>
            <person name="Segurens B."/>
            <person name="Wincker P."/>
            <person name="D'Hont A."/>
            <person name="Scarpelli C."/>
            <person name="Weissenbach J."/>
            <person name="Salanoubat M."/>
            <person name="Quetier F."/>
            <person name="Yu Y."/>
            <person name="Kim H.R."/>
            <person name="Rambo T."/>
            <person name="Currie J."/>
            <person name="Collura K."/>
            <person name="Luo M."/>
            <person name="Yang T."/>
            <person name="Ammiraju J.S.S."/>
            <person name="Engler F."/>
            <person name="Soderlund C."/>
            <person name="Wing R.A."/>
            <person name="Palmer L.E."/>
            <person name="de la Bastide M."/>
            <person name="Spiegel L."/>
            <person name="Nascimento L."/>
            <person name="Zutavern T."/>
            <person name="O'Shaughnessy A."/>
            <person name="Dike S."/>
            <person name="Dedhia N."/>
            <person name="Preston R."/>
            <person name="Balija V."/>
            <person name="McCombie W.R."/>
            <person name="Chow T."/>
            <person name="Chen H."/>
            <person name="Chung M."/>
            <person name="Chen C."/>
            <person name="Shaw J."/>
            <person name="Wu H."/>
            <person name="Hsiao K."/>
            <person name="Chao Y."/>
            <person name="Chu M."/>
            <person name="Cheng C."/>
            <person name="Hour A."/>
            <person name="Lee P."/>
            <person name="Lin S."/>
            <person name="Lin Y."/>
            <person name="Liou J."/>
            <person name="Liu S."/>
            <person name="Hsing Y."/>
            <person name="Raghuvanshi S."/>
            <person name="Mohanty A."/>
            <person name="Bharti A.K."/>
            <person name="Gaur A."/>
            <person name="Gupta V."/>
            <person name="Kumar D."/>
            <person name="Ravi V."/>
            <person name="Vij S."/>
            <person name="Kapur A."/>
            <person name="Khurana P."/>
            <person name="Khurana P."/>
            <person name="Khurana J.P."/>
            <person name="Tyagi A.K."/>
            <person name="Gaikwad K."/>
            <person name="Singh A."/>
            <person name="Dalal V."/>
            <person name="Srivastava S."/>
            <person name="Dixit A."/>
            <person name="Pal A.K."/>
            <person name="Ghazi I.A."/>
            <person name="Yadav M."/>
            <person name="Pandit A."/>
            <person name="Bhargava A."/>
            <person name="Sureshbabu K."/>
            <person name="Batra K."/>
            <person name="Sharma T.R."/>
            <person name="Mohapatra T."/>
            <person name="Singh N.K."/>
            <person name="Messing J."/>
            <person name="Nelson A.B."/>
            <person name="Fuks G."/>
            <person name="Kavchok S."/>
            <person name="Keizer G."/>
            <person name="Linton E."/>
            <person name="Llaca V."/>
            <person name="Song R."/>
            <person name="Tanyolac B."/>
            <person name="Young S."/>
            <person name="Ho-Il K."/>
            <person name="Hahn J.H."/>
            <person name="Sangsakoo G."/>
            <person name="Vanavichit A."/>
            <person name="de Mattos Luiz.A.T."/>
            <person name="Zimmer P.D."/>
            <person name="Malone G."/>
            <person name="Dellagostin O."/>
            <person name="de Oliveira A.C."/>
            <person name="Bevan M."/>
            <person name="Bancroft I."/>
            <person name="Minx P."/>
            <person name="Cordum H."/>
            <person name="Wilson R."/>
            <person name="Cheng Z."/>
            <person name="Jin W."/>
            <person name="Jiang J."/>
            <person name="Leong S.A."/>
            <person name="Iwama H."/>
            <person name="Gojobori T."/>
            <person name="Itoh T."/>
            <person name="Niimura Y."/>
            <person name="Fujii Y."/>
            <person name="Habara T."/>
            <person name="Sakai H."/>
            <person name="Sato Y."/>
            <person name="Wilson G."/>
            <person name="Kumar K."/>
            <person name="McCouch S."/>
            <person name="Juretic N."/>
            <person name="Hoen D."/>
            <person name="Wright S."/>
            <person name="Bruskiewich R."/>
            <person name="Bureau T."/>
            <person name="Miyao A."/>
            <person name="Hirochika H."/>
            <person name="Nishikawa T."/>
            <person name="Kadowaki K."/>
            <person name="Sugiura M."/>
            <person name="Burr B."/>
            <person name="Sasaki T."/>
        </authorList>
    </citation>
    <scope>NUCLEOTIDE SEQUENCE [LARGE SCALE GENOMIC DNA]</scope>
    <source>
        <strain evidence="2">cv. Nipponbare</strain>
    </source>
</reference>